<keyword evidence="2" id="KW-1185">Reference proteome</keyword>
<dbReference type="AlphaFoldDB" id="A0A371F2A3"/>
<evidence type="ECO:0000313" key="1">
    <source>
        <dbReference type="EMBL" id="RDX72430.1"/>
    </source>
</evidence>
<sequence length="120" mass="14332">MQLLYKEMIDSYLKDVNRTPTKEETLIMDQWKEISNLGQKKEAEISQRENEEQISEMDMLWREMEMALTSSYLEEVKFNYHVRVRMVPILLRQWKNLMTLVSMVTDCTKKSEFTASNVAL</sequence>
<dbReference type="Proteomes" id="UP000257109">
    <property type="component" value="Unassembled WGS sequence"/>
</dbReference>
<organism evidence="1 2">
    <name type="scientific">Mucuna pruriens</name>
    <name type="common">Velvet bean</name>
    <name type="synonym">Dolichos pruriens</name>
    <dbReference type="NCBI Taxonomy" id="157652"/>
    <lineage>
        <taxon>Eukaryota</taxon>
        <taxon>Viridiplantae</taxon>
        <taxon>Streptophyta</taxon>
        <taxon>Embryophyta</taxon>
        <taxon>Tracheophyta</taxon>
        <taxon>Spermatophyta</taxon>
        <taxon>Magnoliopsida</taxon>
        <taxon>eudicotyledons</taxon>
        <taxon>Gunneridae</taxon>
        <taxon>Pentapetalae</taxon>
        <taxon>rosids</taxon>
        <taxon>fabids</taxon>
        <taxon>Fabales</taxon>
        <taxon>Fabaceae</taxon>
        <taxon>Papilionoideae</taxon>
        <taxon>50 kb inversion clade</taxon>
        <taxon>NPAAA clade</taxon>
        <taxon>indigoferoid/millettioid clade</taxon>
        <taxon>Phaseoleae</taxon>
        <taxon>Mucuna</taxon>
    </lineage>
</organism>
<dbReference type="EMBL" id="QJKJ01010910">
    <property type="protein sequence ID" value="RDX72430.1"/>
    <property type="molecule type" value="Genomic_DNA"/>
</dbReference>
<name>A0A371F2A3_MUCPR</name>
<comment type="caution">
    <text evidence="1">The sequence shown here is derived from an EMBL/GenBank/DDBJ whole genome shotgun (WGS) entry which is preliminary data.</text>
</comment>
<protein>
    <submittedName>
        <fullName evidence="1">SNF2 domain-containing protein CLASSY 2</fullName>
    </submittedName>
</protein>
<proteinExistence type="predicted"/>
<reference evidence="1" key="1">
    <citation type="submission" date="2018-05" db="EMBL/GenBank/DDBJ databases">
        <title>Draft genome of Mucuna pruriens seed.</title>
        <authorList>
            <person name="Nnadi N.E."/>
            <person name="Vos R."/>
            <person name="Hasami M.H."/>
            <person name="Devisetty U.K."/>
            <person name="Aguiy J.C."/>
        </authorList>
    </citation>
    <scope>NUCLEOTIDE SEQUENCE [LARGE SCALE GENOMIC DNA]</scope>
    <source>
        <strain evidence="1">JCA_2017</strain>
    </source>
</reference>
<dbReference type="STRING" id="157652.A0A371F2A3"/>
<feature type="non-terminal residue" evidence="1">
    <location>
        <position position="1"/>
    </location>
</feature>
<gene>
    <name evidence="1" type="primary">CLSY2</name>
    <name evidence="1" type="ORF">CR513_48092</name>
</gene>
<evidence type="ECO:0000313" key="2">
    <source>
        <dbReference type="Proteomes" id="UP000257109"/>
    </source>
</evidence>
<accession>A0A371F2A3</accession>